<proteinExistence type="inferred from homology"/>
<evidence type="ECO:0000256" key="6">
    <source>
        <dbReference type="ARBA" id="ARBA00022989"/>
    </source>
</evidence>
<keyword evidence="4 10" id="KW-1003">Cell membrane</keyword>
<evidence type="ECO:0000256" key="4">
    <source>
        <dbReference type="ARBA" id="ARBA00022475"/>
    </source>
</evidence>
<dbReference type="PROSITE" id="PS01327">
    <property type="entry name" value="MSCL"/>
    <property type="match status" value="1"/>
</dbReference>
<keyword evidence="6 10" id="KW-1133">Transmembrane helix</keyword>
<dbReference type="NCBIfam" id="TIGR00220">
    <property type="entry name" value="mscL"/>
    <property type="match status" value="1"/>
</dbReference>
<feature type="transmembrane region" description="Helical" evidence="10">
    <location>
        <begin position="109"/>
        <end position="130"/>
    </location>
</feature>
<dbReference type="InterPro" id="IPR001185">
    <property type="entry name" value="MS_channel"/>
</dbReference>
<accession>A0A0K8J6Z5</accession>
<evidence type="ECO:0000256" key="8">
    <source>
        <dbReference type="ARBA" id="ARBA00023136"/>
    </source>
</evidence>
<evidence type="ECO:0000256" key="9">
    <source>
        <dbReference type="ARBA" id="ARBA00023303"/>
    </source>
</evidence>
<keyword evidence="12" id="KW-1185">Reference proteome</keyword>
<dbReference type="PANTHER" id="PTHR30266">
    <property type="entry name" value="MECHANOSENSITIVE CHANNEL MSCL"/>
    <property type="match status" value="1"/>
</dbReference>
<reference evidence="12" key="1">
    <citation type="submission" date="2015-09" db="EMBL/GenBank/DDBJ databases">
        <authorList>
            <person name="Wibberg D."/>
        </authorList>
    </citation>
    <scope>NUCLEOTIDE SEQUENCE [LARGE SCALE GENOMIC DNA]</scope>
    <source>
        <strain evidence="12">SD1D</strain>
    </source>
</reference>
<evidence type="ECO:0000313" key="11">
    <source>
        <dbReference type="EMBL" id="CUH93290.1"/>
    </source>
</evidence>
<evidence type="ECO:0000256" key="5">
    <source>
        <dbReference type="ARBA" id="ARBA00022692"/>
    </source>
</evidence>
<dbReference type="Gene3D" id="1.10.1200.120">
    <property type="entry name" value="Large-conductance mechanosensitive channel, MscL, domain 1"/>
    <property type="match status" value="1"/>
</dbReference>
<evidence type="ECO:0000256" key="10">
    <source>
        <dbReference type="HAMAP-Rule" id="MF_00115"/>
    </source>
</evidence>
<dbReference type="AlphaFoldDB" id="A0A0K8J6Z5"/>
<keyword evidence="5 10" id="KW-0812">Transmembrane</keyword>
<comment type="function">
    <text evidence="10">Channel that opens in response to stretch forces in the membrane lipid bilayer. May participate in the regulation of osmotic pressure changes within the cell.</text>
</comment>
<evidence type="ECO:0000256" key="7">
    <source>
        <dbReference type="ARBA" id="ARBA00023065"/>
    </source>
</evidence>
<sequence length="173" mass="19526">MKLHNSKKIEKKLKKQEEAIQKNMKEGISMLKEFKKFALRGNMIDLAVGIIVGGAFNSIVNSLVNDIVMPLLGVFTKNINFSDWFFALDGKHYASLKVAEDEGAAVIKYGLFLSNILNFIIMAFVVFLIVKWINKLKRPTEQATPTTKKCKYCYSDINIKATKCPHCTADQDS</sequence>
<evidence type="ECO:0000256" key="3">
    <source>
        <dbReference type="ARBA" id="ARBA00022448"/>
    </source>
</evidence>
<keyword evidence="9 10" id="KW-0407">Ion channel</keyword>
<evidence type="ECO:0000313" key="12">
    <source>
        <dbReference type="Proteomes" id="UP000196053"/>
    </source>
</evidence>
<protein>
    <recommendedName>
        <fullName evidence="10">Large-conductance mechanosensitive channel</fullName>
    </recommendedName>
</protein>
<dbReference type="EMBL" id="LN879430">
    <property type="protein sequence ID" value="CUH93290.1"/>
    <property type="molecule type" value="Genomic_DNA"/>
</dbReference>
<evidence type="ECO:0000256" key="1">
    <source>
        <dbReference type="ARBA" id="ARBA00004651"/>
    </source>
</evidence>
<comment type="subcellular location">
    <subcellularLocation>
        <location evidence="1 10">Cell membrane</location>
        <topology evidence="1 10">Multi-pass membrane protein</topology>
    </subcellularLocation>
</comment>
<dbReference type="GO" id="GO:0008381">
    <property type="term" value="F:mechanosensitive monoatomic ion channel activity"/>
    <property type="evidence" value="ECO:0007669"/>
    <property type="project" value="UniProtKB-UniRule"/>
</dbReference>
<name>A0A0K8J6Z5_9FIRM</name>
<dbReference type="RefSeq" id="WP_330398589.1">
    <property type="nucleotide sequence ID" value="NZ_DUPS01000065.1"/>
</dbReference>
<dbReference type="InterPro" id="IPR036019">
    <property type="entry name" value="MscL_channel"/>
</dbReference>
<comment type="subunit">
    <text evidence="10">Homopentamer.</text>
</comment>
<dbReference type="PANTHER" id="PTHR30266:SF2">
    <property type="entry name" value="LARGE-CONDUCTANCE MECHANOSENSITIVE CHANNEL"/>
    <property type="match status" value="1"/>
</dbReference>
<evidence type="ECO:0000256" key="2">
    <source>
        <dbReference type="ARBA" id="ARBA00007254"/>
    </source>
</evidence>
<dbReference type="SUPFAM" id="SSF81330">
    <property type="entry name" value="Gated mechanosensitive channel"/>
    <property type="match status" value="1"/>
</dbReference>
<dbReference type="PRINTS" id="PR01264">
    <property type="entry name" value="MECHCHANNEL"/>
</dbReference>
<dbReference type="Pfam" id="PF01741">
    <property type="entry name" value="MscL"/>
    <property type="match status" value="1"/>
</dbReference>
<dbReference type="Proteomes" id="UP000196053">
    <property type="component" value="Chromosome I"/>
</dbReference>
<organism evidence="11 12">
    <name type="scientific">Herbinix luporum</name>
    <dbReference type="NCBI Taxonomy" id="1679721"/>
    <lineage>
        <taxon>Bacteria</taxon>
        <taxon>Bacillati</taxon>
        <taxon>Bacillota</taxon>
        <taxon>Clostridia</taxon>
        <taxon>Lachnospirales</taxon>
        <taxon>Lachnospiraceae</taxon>
        <taxon>Herbinix</taxon>
    </lineage>
</organism>
<dbReference type="HAMAP" id="MF_00115">
    <property type="entry name" value="MscL"/>
    <property type="match status" value="1"/>
</dbReference>
<keyword evidence="7 10" id="KW-0406">Ion transport</keyword>
<keyword evidence="8 10" id="KW-0472">Membrane</keyword>
<dbReference type="KEGG" id="hsd:SD1D_1745"/>
<dbReference type="InterPro" id="IPR037673">
    <property type="entry name" value="MSC/AndL"/>
</dbReference>
<keyword evidence="3 10" id="KW-0813">Transport</keyword>
<comment type="similarity">
    <text evidence="2 10">Belongs to the MscL family.</text>
</comment>
<gene>
    <name evidence="10" type="primary">mscL</name>
    <name evidence="11" type="ORF">SD1D_1745</name>
</gene>
<dbReference type="GO" id="GO:0005886">
    <property type="term" value="C:plasma membrane"/>
    <property type="evidence" value="ECO:0007669"/>
    <property type="project" value="UniProtKB-SubCell"/>
</dbReference>
<feature type="transmembrane region" description="Helical" evidence="10">
    <location>
        <begin position="44"/>
        <end position="64"/>
    </location>
</feature>
<dbReference type="InterPro" id="IPR019823">
    <property type="entry name" value="Mechanosensitive_channel_CS"/>
</dbReference>